<dbReference type="EMBL" id="BT124672">
    <property type="protein sequence ID" value="ADE77907.1"/>
    <property type="molecule type" value="mRNA"/>
</dbReference>
<dbReference type="GO" id="GO:0005829">
    <property type="term" value="C:cytosol"/>
    <property type="evidence" value="ECO:0007669"/>
    <property type="project" value="TreeGrafter"/>
</dbReference>
<dbReference type="PANTHER" id="PTHR12875:SF0">
    <property type="entry name" value="GOLGI TO ER TRAFFIC PROTEIN 4 HOMOLOG"/>
    <property type="match status" value="1"/>
</dbReference>
<dbReference type="GO" id="GO:0045048">
    <property type="term" value="P:protein insertion into ER membrane"/>
    <property type="evidence" value="ECO:0007669"/>
    <property type="project" value="InterPro"/>
</dbReference>
<comment type="similarity">
    <text evidence="1">Belongs to the GET4 family.</text>
</comment>
<dbReference type="Pfam" id="PF04190">
    <property type="entry name" value="GET4"/>
    <property type="match status" value="1"/>
</dbReference>
<protein>
    <recommendedName>
        <fullName evidence="3">Golgi to ER traffic protein 4 homolog</fullName>
    </recommendedName>
</protein>
<name>D5AED8_PICSI</name>
<proteinExistence type="evidence at transcript level"/>
<evidence type="ECO:0000256" key="1">
    <source>
        <dbReference type="ARBA" id="ARBA00005351"/>
    </source>
</evidence>
<accession>D5AED8</accession>
<dbReference type="AlphaFoldDB" id="D5AED8"/>
<reference evidence="2" key="1">
    <citation type="submission" date="2010-04" db="EMBL/GenBank/DDBJ databases">
        <authorList>
            <person name="Reid K.E."/>
            <person name="Liao N."/>
            <person name="Chan S."/>
            <person name="Docking R."/>
            <person name="Taylor G."/>
            <person name="Moore R."/>
            <person name="Mayo M."/>
            <person name="Munro S."/>
            <person name="King J."/>
            <person name="Yanchuk A."/>
            <person name="Holt R."/>
            <person name="Jones S."/>
            <person name="Marra M."/>
            <person name="Ritland C.E."/>
            <person name="Ritland K."/>
            <person name="Bohlmann J."/>
        </authorList>
    </citation>
    <scope>NUCLEOTIDE SEQUENCE</scope>
    <source>
        <tissue evidence="2">Bud</tissue>
    </source>
</reference>
<evidence type="ECO:0000313" key="2">
    <source>
        <dbReference type="EMBL" id="ADE77907.1"/>
    </source>
</evidence>
<dbReference type="InterPro" id="IPR007317">
    <property type="entry name" value="GET4"/>
</dbReference>
<dbReference type="Gene3D" id="1.25.40.10">
    <property type="entry name" value="Tetratricopeptide repeat domain"/>
    <property type="match status" value="1"/>
</dbReference>
<dbReference type="FunFam" id="1.25.40.10:FF:000387">
    <property type="entry name" value="Golgi to ER traffic protein 4"/>
    <property type="match status" value="1"/>
</dbReference>
<dbReference type="PANTHER" id="PTHR12875">
    <property type="entry name" value="GOLGI TO ER TRAFFIC PROTEIN 4 HOMOLOG"/>
    <property type="match status" value="1"/>
</dbReference>
<dbReference type="InterPro" id="IPR011990">
    <property type="entry name" value="TPR-like_helical_dom_sf"/>
</dbReference>
<sequence>MKRSSAGTAKTLEKLEKSVQAGNYYEAQQMYKSIYARYMAAQKYLEALDILQSGATIQLRHGQVTCGAELALLFVETLAKAKIPYEQETLDRIGAIFHEFPQVAVPRQFFDEDDLQKLSETILAAKAQYDGCTSFLKAAIKWSAEAGGPSKGAPELHDMLAQCICLQSPELDIVKASTHFVRGSQPKAFAFALLDFMDKCYPGEDDLAIARGILMYLAAGNLRDANCLMDELKEQSVSKQTQLPDTPLLEFIGYLLLTLERDALPLFRMLQQNYKSSIERDSSFTELVDEIAERFYGVRRRSGLHSILGGMFKMMESGGAT</sequence>
<organism evidence="2">
    <name type="scientific">Picea sitchensis</name>
    <name type="common">Sitka spruce</name>
    <name type="synonym">Pinus sitchensis</name>
    <dbReference type="NCBI Taxonomy" id="3332"/>
    <lineage>
        <taxon>Eukaryota</taxon>
        <taxon>Viridiplantae</taxon>
        <taxon>Streptophyta</taxon>
        <taxon>Embryophyta</taxon>
        <taxon>Tracheophyta</taxon>
        <taxon>Spermatophyta</taxon>
        <taxon>Pinopsida</taxon>
        <taxon>Pinidae</taxon>
        <taxon>Conifers I</taxon>
        <taxon>Pinales</taxon>
        <taxon>Pinaceae</taxon>
        <taxon>Picea</taxon>
    </lineage>
</organism>
<evidence type="ECO:0008006" key="3">
    <source>
        <dbReference type="Google" id="ProtNLM"/>
    </source>
</evidence>